<keyword evidence="1" id="KW-0378">Hydrolase</keyword>
<dbReference type="InterPro" id="IPR002921">
    <property type="entry name" value="Fungal_lipase-type"/>
</dbReference>
<dbReference type="Gene3D" id="3.40.50.1820">
    <property type="entry name" value="alpha/beta hydrolase"/>
    <property type="match status" value="1"/>
</dbReference>
<evidence type="ECO:0000256" key="3">
    <source>
        <dbReference type="ARBA" id="ARBA00022963"/>
    </source>
</evidence>
<proteinExistence type="predicted"/>
<dbReference type="PANTHER" id="PTHR31403">
    <property type="entry name" value="PHOSPHOLIPASE A1-IBETA2, CHLOROPLASTIC"/>
    <property type="match status" value="1"/>
</dbReference>
<evidence type="ECO:0000256" key="1">
    <source>
        <dbReference type="ARBA" id="ARBA00022801"/>
    </source>
</evidence>
<dbReference type="Gene3D" id="2.60.60.20">
    <property type="entry name" value="PLAT/LH2 domain"/>
    <property type="match status" value="1"/>
</dbReference>
<dbReference type="InterPro" id="IPR029058">
    <property type="entry name" value="AB_hydrolase_fold"/>
</dbReference>
<dbReference type="Pfam" id="PF01764">
    <property type="entry name" value="Lipase_3"/>
    <property type="match status" value="1"/>
</dbReference>
<dbReference type="InterPro" id="IPR036392">
    <property type="entry name" value="PLAT/LH2_dom_sf"/>
</dbReference>
<gene>
    <name evidence="6" type="ORF">NXC12_PD00054</name>
</gene>
<organism evidence="6 7">
    <name type="scientific">Rhizobium etli</name>
    <dbReference type="NCBI Taxonomy" id="29449"/>
    <lineage>
        <taxon>Bacteria</taxon>
        <taxon>Pseudomonadati</taxon>
        <taxon>Pseudomonadota</taxon>
        <taxon>Alphaproteobacteria</taxon>
        <taxon>Hyphomicrobiales</taxon>
        <taxon>Rhizobiaceae</taxon>
        <taxon>Rhizobium/Agrobacterium group</taxon>
        <taxon>Rhizobium</taxon>
    </lineage>
</organism>
<geneLocation type="plasmid" evidence="7">
    <name>pretnxc12d</name>
</geneLocation>
<evidence type="ECO:0000259" key="5">
    <source>
        <dbReference type="Pfam" id="PF01764"/>
    </source>
</evidence>
<dbReference type="SUPFAM" id="SSF49723">
    <property type="entry name" value="Lipase/lipooxygenase domain (PLAT/LH2 domain)"/>
    <property type="match status" value="1"/>
</dbReference>
<feature type="domain" description="Fungal lipase-type" evidence="5">
    <location>
        <begin position="86"/>
        <end position="230"/>
    </location>
</feature>
<reference evidence="6 7" key="1">
    <citation type="submission" date="2017-04" db="EMBL/GenBank/DDBJ databases">
        <title>Complete genome sequences of Rhizobium genomic linages associated to common bean (phaseolus vulgaris).</title>
        <authorList>
            <person name="Santamaria R.I."/>
            <person name="Bustos P."/>
            <person name="Perez-Carrascal O."/>
            <person name="Martinez-Flores I."/>
            <person name="Juarez S."/>
            <person name="Lozano L."/>
            <person name="Miranda F."/>
            <person name="Vinuesa P."/>
            <person name="Martinez-Romero E."/>
            <person name="Cevallos M.A."/>
            <person name="Romero D."/>
            <person name="Davila G."/>
            <person name="Gonzalez V."/>
        </authorList>
    </citation>
    <scope>NUCLEOTIDE SEQUENCE [LARGE SCALE GENOMIC DNA]</scope>
    <source>
        <strain evidence="6 7">NXC12</strain>
        <plasmid evidence="7">pretnxc12d</plasmid>
    </source>
</reference>
<protein>
    <submittedName>
        <fullName evidence="6">Lipase domain-containing protein</fullName>
    </submittedName>
</protein>
<dbReference type="GO" id="GO:0016042">
    <property type="term" value="P:lipid catabolic process"/>
    <property type="evidence" value="ECO:0007669"/>
    <property type="project" value="UniProtKB-KW"/>
</dbReference>
<evidence type="ECO:0000313" key="6">
    <source>
        <dbReference type="EMBL" id="ARQ13166.1"/>
    </source>
</evidence>
<dbReference type="Proteomes" id="UP000194159">
    <property type="component" value="Plasmid pRetNXC12d"/>
</dbReference>
<keyword evidence="2" id="KW-0809">Transit peptide</keyword>
<dbReference type="AlphaFoldDB" id="A0AAN1EN19"/>
<keyword evidence="6" id="KW-0614">Plasmid</keyword>
<dbReference type="PANTHER" id="PTHR31403:SF7">
    <property type="entry name" value="PHOSPHOLIPASE A1-IGAMMA3, CHLOROPLASTIC"/>
    <property type="match status" value="1"/>
</dbReference>
<keyword evidence="3" id="KW-0442">Lipid degradation</keyword>
<evidence type="ECO:0000256" key="4">
    <source>
        <dbReference type="ARBA" id="ARBA00023098"/>
    </source>
</evidence>
<dbReference type="EMBL" id="CP020910">
    <property type="protein sequence ID" value="ARQ13166.1"/>
    <property type="molecule type" value="Genomic_DNA"/>
</dbReference>
<dbReference type="GO" id="GO:0004620">
    <property type="term" value="F:phospholipase activity"/>
    <property type="evidence" value="ECO:0007669"/>
    <property type="project" value="UniProtKB-ARBA"/>
</dbReference>
<dbReference type="RefSeq" id="WP_086083744.1">
    <property type="nucleotide sequence ID" value="NZ_CP020910.1"/>
</dbReference>
<keyword evidence="4" id="KW-0443">Lipid metabolism</keyword>
<accession>A0AAN1EN19</accession>
<sequence length="434" mass="49092">MEHLAFVQAQRCLSVLEIAYAAASYTIADFRNGTVVLSGKSIGTFSDQFEFAAAMGGELIMELDTFGQQLPWIFLRKNDDEALIEVAVRGTLLRSYSEWQTNFGHLILKDTAVELTEWIIPSGPTIAVRKAWLDRYFAIRDTALRAISDLVRERPGYKIEISGHSLGSALATLLAADLVSHFGNTRHTIELITFASPRVGGDQLRSHLNNGNVLVRRFFISGDVVTRVPMRGSLTLPNSGTRTDYLNHVGIEYPLFTSTIVRSPDGRLFRPKHSQKYFWSLHGLFIYLQALKVTYSASVHDFSINPDFEFTRVLLDVRTGDSWDAGTDDDVYGEVLGHGALLDYPWYDDFERTYADIYEFQMNGPHRMADFQRFPLSFETNGVDRWQLRSVTVYLGTAMSTFERTHRPGLRGGSNDYTMVDWVKLGTVEFGNQF</sequence>
<name>A0AAN1EN19_RHIET</name>
<evidence type="ECO:0000256" key="2">
    <source>
        <dbReference type="ARBA" id="ARBA00022946"/>
    </source>
</evidence>
<dbReference type="SUPFAM" id="SSF53474">
    <property type="entry name" value="alpha/beta-Hydrolases"/>
    <property type="match status" value="1"/>
</dbReference>
<evidence type="ECO:0000313" key="7">
    <source>
        <dbReference type="Proteomes" id="UP000194159"/>
    </source>
</evidence>